<gene>
    <name evidence="2" type="ORF">SCABRO_03359</name>
</gene>
<proteinExistence type="predicted"/>
<dbReference type="eggNOG" id="COG2385">
    <property type="taxonomic scope" value="Bacteria"/>
</dbReference>
<dbReference type="Proteomes" id="UP000030652">
    <property type="component" value="Unassembled WGS sequence"/>
</dbReference>
<comment type="caution">
    <text evidence="2">The sequence shown here is derived from an EMBL/GenBank/DDBJ whole genome shotgun (WGS) entry which is preliminary data.</text>
</comment>
<reference evidence="2 3" key="1">
    <citation type="submission" date="2014-10" db="EMBL/GenBank/DDBJ databases">
        <title>Draft genome of anammox bacterium scalindua brodae, obtained using differential coverage binning of sequence data from two enrichment reactors.</title>
        <authorList>
            <person name="Speth D.R."/>
            <person name="Russ L."/>
            <person name="Kartal B."/>
            <person name="Op den Camp H.J."/>
            <person name="Dutilh B.E."/>
            <person name="Jetten M.S."/>
        </authorList>
    </citation>
    <scope>NUCLEOTIDE SEQUENCE [LARGE SCALE GENOMIC DNA]</scope>
    <source>
        <strain evidence="2">RU1</strain>
    </source>
</reference>
<dbReference type="NCBIfam" id="TIGR02669">
    <property type="entry name" value="SpoIID_LytB"/>
    <property type="match status" value="1"/>
</dbReference>
<evidence type="ECO:0000313" key="2">
    <source>
        <dbReference type="EMBL" id="KHE90914.1"/>
    </source>
</evidence>
<evidence type="ECO:0000313" key="3">
    <source>
        <dbReference type="Proteomes" id="UP000030652"/>
    </source>
</evidence>
<dbReference type="GO" id="GO:0030435">
    <property type="term" value="P:sporulation resulting in formation of a cellular spore"/>
    <property type="evidence" value="ECO:0007669"/>
    <property type="project" value="InterPro"/>
</dbReference>
<dbReference type="InterPro" id="IPR013693">
    <property type="entry name" value="SpoIID/LytB_N"/>
</dbReference>
<name>A0A0B0EE77_9BACT</name>
<organism evidence="2 3">
    <name type="scientific">Candidatus Scalindua brodae</name>
    <dbReference type="NCBI Taxonomy" id="237368"/>
    <lineage>
        <taxon>Bacteria</taxon>
        <taxon>Pseudomonadati</taxon>
        <taxon>Planctomycetota</taxon>
        <taxon>Candidatus Brocadiia</taxon>
        <taxon>Candidatus Brocadiales</taxon>
        <taxon>Candidatus Scalinduaceae</taxon>
        <taxon>Candidatus Scalindua</taxon>
    </lineage>
</organism>
<dbReference type="EMBL" id="JRYO01000227">
    <property type="protein sequence ID" value="KHE90914.1"/>
    <property type="molecule type" value="Genomic_DNA"/>
</dbReference>
<protein>
    <recommendedName>
        <fullName evidence="1">Sporulation stage II protein D amidase enhancer LytB N-terminal domain-containing protein</fullName>
    </recommendedName>
</protein>
<evidence type="ECO:0000259" key="1">
    <source>
        <dbReference type="Pfam" id="PF08486"/>
    </source>
</evidence>
<feature type="domain" description="Sporulation stage II protein D amidase enhancer LytB N-terminal" evidence="1">
    <location>
        <begin position="59"/>
        <end position="147"/>
    </location>
</feature>
<dbReference type="Pfam" id="PF08486">
    <property type="entry name" value="SpoIID"/>
    <property type="match status" value="1"/>
</dbReference>
<sequence length="319" mass="36138">MYLESGDFRTRPLISDFTHNTSTTFVKANGNVSIFANNGFVELNKSKYCGKLILVPKEDNKFSVLEEIGIEEYLPGVIEGEMPLMWNDDALQAQAIAVRTYAIYKRKINVNALYHINKLDLAYNGSYMNQAKTKKIVGNTRGTVMVYDWKLFPGYFHSTCGGHTEDINLVFNLKTIPPLRGVDCGYCYDSKYYHWMKKLGKNEIQIKLNANKSNVKKISNITTERIGPGGHCSTLKIDHAGGTERVNANDFRLIIGPNNLRSTSFSIKETGNSFIFEGSGWGHGVGLCQYGTQKMAKSGFRWYDILRHYYPEIDLVKIY</sequence>
<dbReference type="InterPro" id="IPR013486">
    <property type="entry name" value="SpoIID/LytB"/>
</dbReference>
<dbReference type="AlphaFoldDB" id="A0A0B0EE77"/>
<accession>A0A0B0EE77</accession>